<accession>A0A8S5N619</accession>
<name>A0A8S5N619_9CAUD</name>
<dbReference type="SUPFAM" id="SSF51161">
    <property type="entry name" value="Trimeric LpxA-like enzymes"/>
    <property type="match status" value="1"/>
</dbReference>
<dbReference type="EMBL" id="BK015077">
    <property type="protein sequence ID" value="DAD90121.1"/>
    <property type="molecule type" value="Genomic_DNA"/>
</dbReference>
<keyword evidence="1" id="KW-0808">Transferase</keyword>
<proteinExistence type="predicted"/>
<dbReference type="InterPro" id="IPR011004">
    <property type="entry name" value="Trimer_LpxA-like_sf"/>
</dbReference>
<protein>
    <submittedName>
        <fullName evidence="1">Transferase, nesg, ydcK, Structural Genomics.38A</fullName>
    </submittedName>
</protein>
<organism evidence="1">
    <name type="scientific">Siphoviridae sp. ctnN38</name>
    <dbReference type="NCBI Taxonomy" id="2826455"/>
    <lineage>
        <taxon>Viruses</taxon>
        <taxon>Duplodnaviria</taxon>
        <taxon>Heunggongvirae</taxon>
        <taxon>Uroviricota</taxon>
        <taxon>Caudoviricetes</taxon>
    </lineage>
</organism>
<sequence>MKKFEFTGETKTISLFFRTATLHRIRAVAEFGLVKIGDLGGWIEKEENLSHEGKAWVWGNAKVCGDAKVWGNAKVCGDAEVCGDAKVCGDAEVFSASHVLVIGAIGSRDDFTTFFRDKDNEITVKCGCFLGKIDKFLEKVTQTHKDSKYAFVYRAAVEVAKLQIDLSLEKPLVVGDKVKIISPEENDPGKNWSTEMSQYLGTIMTIKKVCKGGYYMEEDNEKWFWNNYRIEGKVE</sequence>
<evidence type="ECO:0000313" key="1">
    <source>
        <dbReference type="EMBL" id="DAD90121.1"/>
    </source>
</evidence>
<dbReference type="GO" id="GO:0016740">
    <property type="term" value="F:transferase activity"/>
    <property type="evidence" value="ECO:0007669"/>
    <property type="project" value="UniProtKB-KW"/>
</dbReference>
<reference evidence="1" key="1">
    <citation type="journal article" date="2021" name="Proc. Natl. Acad. Sci. U.S.A.">
        <title>A Catalog of Tens of Thousands of Viruses from Human Metagenomes Reveals Hidden Associations with Chronic Diseases.</title>
        <authorList>
            <person name="Tisza M.J."/>
            <person name="Buck C.B."/>
        </authorList>
    </citation>
    <scope>NUCLEOTIDE SEQUENCE</scope>
    <source>
        <strain evidence="1">CtnN38</strain>
    </source>
</reference>